<gene>
    <name evidence="3" type="ORF">BXYJ_LOCUS8302</name>
</gene>
<feature type="chain" id="PRO_5035359445" evidence="1">
    <location>
        <begin position="19"/>
        <end position="517"/>
    </location>
</feature>
<feature type="signal peptide" evidence="1">
    <location>
        <begin position="1"/>
        <end position="18"/>
    </location>
</feature>
<feature type="domain" description="Peptidase M13 C-terminal" evidence="2">
    <location>
        <begin position="375"/>
        <end position="514"/>
    </location>
</feature>
<dbReference type="Proteomes" id="UP000582659">
    <property type="component" value="Unassembled WGS sequence"/>
</dbReference>
<dbReference type="Pfam" id="PF01431">
    <property type="entry name" value="Peptidase_M13"/>
    <property type="match status" value="1"/>
</dbReference>
<dbReference type="Proteomes" id="UP000095284">
    <property type="component" value="Unplaced"/>
</dbReference>
<proteinExistence type="predicted"/>
<dbReference type="EMBL" id="CAJFCV020000004">
    <property type="protein sequence ID" value="CAG9113944.1"/>
    <property type="molecule type" value="Genomic_DNA"/>
</dbReference>
<evidence type="ECO:0000313" key="5">
    <source>
        <dbReference type="Proteomes" id="UP000095284"/>
    </source>
</evidence>
<dbReference type="Proteomes" id="UP000659654">
    <property type="component" value="Unassembled WGS sequence"/>
</dbReference>
<dbReference type="PANTHER" id="PTHR11733:SF208">
    <property type="entry name" value="PEPTIDASE M13 C-TERMINAL DOMAIN-CONTAINING PROTEIN"/>
    <property type="match status" value="1"/>
</dbReference>
<dbReference type="Gene3D" id="3.40.390.10">
    <property type="entry name" value="Collagenase (Catalytic Domain)"/>
    <property type="match status" value="2"/>
</dbReference>
<dbReference type="EMBL" id="CAJFDI010000004">
    <property type="protein sequence ID" value="CAD5224954.1"/>
    <property type="molecule type" value="Genomic_DNA"/>
</dbReference>
<name>A0A1I7RU93_BURXY</name>
<protein>
    <submittedName>
        <fullName evidence="3">(pine wood nematode) hypothetical protein</fullName>
    </submittedName>
    <submittedName>
        <fullName evidence="7">Peptidase_M13 domain-containing protein</fullName>
    </submittedName>
</protein>
<dbReference type="GO" id="GO:0004222">
    <property type="term" value="F:metalloendopeptidase activity"/>
    <property type="evidence" value="ECO:0007669"/>
    <property type="project" value="InterPro"/>
</dbReference>
<dbReference type="InterPro" id="IPR024079">
    <property type="entry name" value="MetalloPept_cat_dom_sf"/>
</dbReference>
<dbReference type="GO" id="GO:0005886">
    <property type="term" value="C:plasma membrane"/>
    <property type="evidence" value="ECO:0007669"/>
    <property type="project" value="TreeGrafter"/>
</dbReference>
<dbReference type="InterPro" id="IPR018497">
    <property type="entry name" value="Peptidase_M13_C"/>
</dbReference>
<keyword evidence="1" id="KW-0732">Signal</keyword>
<dbReference type="PROSITE" id="PS51885">
    <property type="entry name" value="NEPRILYSIN"/>
    <property type="match status" value="1"/>
</dbReference>
<dbReference type="InterPro" id="IPR000718">
    <property type="entry name" value="Peptidase_M13"/>
</dbReference>
<dbReference type="PANTHER" id="PTHR11733">
    <property type="entry name" value="ZINC METALLOPROTEASE FAMILY M13 NEPRILYSIN-RELATED"/>
    <property type="match status" value="1"/>
</dbReference>
<reference evidence="4" key="2">
    <citation type="submission" date="2020-08" db="EMBL/GenBank/DDBJ databases">
        <authorList>
            <person name="Kikuchi T."/>
        </authorList>
    </citation>
    <scope>NUCLEOTIDE SEQUENCE</scope>
    <source>
        <strain evidence="3">Ka4C1</strain>
    </source>
</reference>
<keyword evidence="6" id="KW-1185">Reference proteome</keyword>
<dbReference type="GO" id="GO:0016485">
    <property type="term" value="P:protein processing"/>
    <property type="evidence" value="ECO:0007669"/>
    <property type="project" value="TreeGrafter"/>
</dbReference>
<accession>A0A1I7RU93</accession>
<dbReference type="WBParaSite" id="BXY_0430200.1">
    <property type="protein sequence ID" value="BXY_0430200.1"/>
    <property type="gene ID" value="BXY_0430200"/>
</dbReference>
<dbReference type="AlphaFoldDB" id="A0A1I7RU93"/>
<reference evidence="7" key="1">
    <citation type="submission" date="2016-11" db="UniProtKB">
        <authorList>
            <consortium name="WormBaseParasite"/>
        </authorList>
    </citation>
    <scope>IDENTIFICATION</scope>
</reference>
<evidence type="ECO:0000259" key="2">
    <source>
        <dbReference type="Pfam" id="PF01431"/>
    </source>
</evidence>
<evidence type="ECO:0000313" key="3">
    <source>
        <dbReference type="EMBL" id="CAD5224954.1"/>
    </source>
</evidence>
<dbReference type="eggNOG" id="KOG3624">
    <property type="taxonomic scope" value="Eukaryota"/>
</dbReference>
<dbReference type="SUPFAM" id="SSF55486">
    <property type="entry name" value="Metalloproteases ('zincins'), catalytic domain"/>
    <property type="match status" value="1"/>
</dbReference>
<evidence type="ECO:0000256" key="1">
    <source>
        <dbReference type="SAM" id="SignalP"/>
    </source>
</evidence>
<organism evidence="5 7">
    <name type="scientific">Bursaphelenchus xylophilus</name>
    <name type="common">Pinewood nematode worm</name>
    <name type="synonym">Aphelenchoides xylophilus</name>
    <dbReference type="NCBI Taxonomy" id="6326"/>
    <lineage>
        <taxon>Eukaryota</taxon>
        <taxon>Metazoa</taxon>
        <taxon>Ecdysozoa</taxon>
        <taxon>Nematoda</taxon>
        <taxon>Chromadorea</taxon>
        <taxon>Rhabditida</taxon>
        <taxon>Tylenchina</taxon>
        <taxon>Tylenchomorpha</taxon>
        <taxon>Aphelenchoidea</taxon>
        <taxon>Aphelenchoididae</taxon>
        <taxon>Bursaphelenchus</taxon>
    </lineage>
</organism>
<dbReference type="Gene3D" id="1.10.1380.10">
    <property type="entry name" value="Neutral endopeptidase , domain2"/>
    <property type="match status" value="1"/>
</dbReference>
<evidence type="ECO:0000313" key="7">
    <source>
        <dbReference type="WBParaSite" id="BXY_0430200.1"/>
    </source>
</evidence>
<dbReference type="PRINTS" id="PR00786">
    <property type="entry name" value="NEPRILYSIN"/>
</dbReference>
<dbReference type="InterPro" id="IPR042089">
    <property type="entry name" value="Peptidase_M13_dom_2"/>
</dbReference>
<evidence type="ECO:0000313" key="4">
    <source>
        <dbReference type="EMBL" id="CAG9113944.1"/>
    </source>
</evidence>
<evidence type="ECO:0000313" key="6">
    <source>
        <dbReference type="Proteomes" id="UP000659654"/>
    </source>
</evidence>
<sequence length="517" mass="59557">MMKALCFFSVCWIASALAENAESEILRAKAKFMQVGMDDTADPCEDFWRYANGKRDPGEYEQEQLNEVGRILRVFNPKHVNTSLETVKNLYTNCMDNPQSFFKQVQNNRSTQVEEIEAVISKIASGEATKSPETYLAAFKEVYSLLFKFGSKLFDDFISDIVGFPILLLPPPFLLKGFVNENPYTFLGKVTDDTNKFLSDIFGANLNLRNFTFVIYFPAGNKTDMKTVLSKLSAELRKTLEVKEFERCEQFILASFPFHYEKILFDFWGLETIKKADAQYRADLGVLAKTVNTTFKFSNVLSENMTHLLEERVKGNRFFGLAHPLFEDDMFYKHFSNLTLNLPYQNRWLNKWTHALRAAEGKDYTFMAIPEPTFNAFHTTLTQLTVIDAPIVKPLFFHPSFSSLLRFSGTGFIVGHELGHDFDESLRRLYKLDSTYTQIYDCLYEYYNSQCDPQMPGSCIDPKNNIDENFADVFGAQMAYLAYKRDVEVNGVGRRPQGKILDGLSDDQLFWSIWHKE</sequence>